<dbReference type="OrthoDB" id="5749226at2"/>
<dbReference type="GO" id="GO:0005886">
    <property type="term" value="C:plasma membrane"/>
    <property type="evidence" value="ECO:0007669"/>
    <property type="project" value="UniProtKB-SubCell"/>
</dbReference>
<feature type="domain" description="ABC3 transporter permease C-terminal" evidence="8">
    <location>
        <begin position="686"/>
        <end position="799"/>
    </location>
</feature>
<evidence type="ECO:0000256" key="7">
    <source>
        <dbReference type="SAM" id="Phobius"/>
    </source>
</evidence>
<feature type="transmembrane region" description="Helical" evidence="7">
    <location>
        <begin position="334"/>
        <end position="363"/>
    </location>
</feature>
<reference evidence="10 11" key="1">
    <citation type="submission" date="2016-10" db="EMBL/GenBank/DDBJ databases">
        <authorList>
            <person name="de Groot N.N."/>
        </authorList>
    </citation>
    <scope>NUCLEOTIDE SEQUENCE [LARGE SCALE GENOMIC DNA]</scope>
    <source>
        <strain evidence="10 11">DSM 6059</strain>
    </source>
</reference>
<dbReference type="Proteomes" id="UP000198862">
    <property type="component" value="Unassembled WGS sequence"/>
</dbReference>
<keyword evidence="3 7" id="KW-0812">Transmembrane</keyword>
<dbReference type="EMBL" id="FOLO01000046">
    <property type="protein sequence ID" value="SFD28885.1"/>
    <property type="molecule type" value="Genomic_DNA"/>
</dbReference>
<feature type="domain" description="MacB-like periplasmic core" evidence="9">
    <location>
        <begin position="477"/>
        <end position="640"/>
    </location>
</feature>
<dbReference type="GO" id="GO:0022857">
    <property type="term" value="F:transmembrane transporter activity"/>
    <property type="evidence" value="ECO:0007669"/>
    <property type="project" value="TreeGrafter"/>
</dbReference>
<dbReference type="Pfam" id="PF12704">
    <property type="entry name" value="MacB_PCD"/>
    <property type="match status" value="2"/>
</dbReference>
<dbReference type="InterPro" id="IPR025857">
    <property type="entry name" value="MacB_PCD"/>
</dbReference>
<organism evidence="10 11">
    <name type="scientific">Pseudoalteromonas denitrificans DSM 6059</name>
    <dbReference type="NCBI Taxonomy" id="1123010"/>
    <lineage>
        <taxon>Bacteria</taxon>
        <taxon>Pseudomonadati</taxon>
        <taxon>Pseudomonadota</taxon>
        <taxon>Gammaproteobacteria</taxon>
        <taxon>Alteromonadales</taxon>
        <taxon>Pseudoalteromonadaceae</taxon>
        <taxon>Pseudoalteromonas</taxon>
    </lineage>
</organism>
<evidence type="ECO:0000256" key="5">
    <source>
        <dbReference type="ARBA" id="ARBA00023136"/>
    </source>
</evidence>
<evidence type="ECO:0000256" key="6">
    <source>
        <dbReference type="ARBA" id="ARBA00038076"/>
    </source>
</evidence>
<feature type="transmembrane region" description="Helical" evidence="7">
    <location>
        <begin position="21"/>
        <end position="47"/>
    </location>
</feature>
<dbReference type="InterPro" id="IPR050250">
    <property type="entry name" value="Macrolide_Exporter_MacB"/>
</dbReference>
<gene>
    <name evidence="10" type="ORF">SAMN02745724_04095</name>
</gene>
<keyword evidence="4 7" id="KW-1133">Transmembrane helix</keyword>
<evidence type="ECO:0000259" key="9">
    <source>
        <dbReference type="Pfam" id="PF12704"/>
    </source>
</evidence>
<evidence type="ECO:0000256" key="4">
    <source>
        <dbReference type="ARBA" id="ARBA00022989"/>
    </source>
</evidence>
<evidence type="ECO:0000256" key="1">
    <source>
        <dbReference type="ARBA" id="ARBA00004651"/>
    </source>
</evidence>
<feature type="transmembrane region" description="Helical" evidence="7">
    <location>
        <begin position="739"/>
        <end position="757"/>
    </location>
</feature>
<feature type="transmembrane region" description="Helical" evidence="7">
    <location>
        <begin position="769"/>
        <end position="792"/>
    </location>
</feature>
<feature type="transmembrane region" description="Helical" evidence="7">
    <location>
        <begin position="434"/>
        <end position="454"/>
    </location>
</feature>
<feature type="transmembrane region" description="Helical" evidence="7">
    <location>
        <begin position="679"/>
        <end position="702"/>
    </location>
</feature>
<keyword evidence="11" id="KW-1185">Reference proteome</keyword>
<dbReference type="InterPro" id="IPR003838">
    <property type="entry name" value="ABC3_permease_C"/>
</dbReference>
<dbReference type="RefSeq" id="WP_091989048.1">
    <property type="nucleotide sequence ID" value="NZ_FOLO01000046.1"/>
</dbReference>
<evidence type="ECO:0000313" key="10">
    <source>
        <dbReference type="EMBL" id="SFD28885.1"/>
    </source>
</evidence>
<dbReference type="Pfam" id="PF02687">
    <property type="entry name" value="FtsX"/>
    <property type="match status" value="1"/>
</dbReference>
<evidence type="ECO:0000256" key="2">
    <source>
        <dbReference type="ARBA" id="ARBA00022475"/>
    </source>
</evidence>
<keyword evidence="5 7" id="KW-0472">Membrane</keyword>
<dbReference type="STRING" id="1123010.SAMN02745724_04095"/>
<feature type="transmembrane region" description="Helical" evidence="7">
    <location>
        <begin position="383"/>
        <end position="400"/>
    </location>
</feature>
<evidence type="ECO:0000313" key="11">
    <source>
        <dbReference type="Proteomes" id="UP000198862"/>
    </source>
</evidence>
<sequence length="808" mass="90633">MNYIMYLIKQAWQSLTKTPGFIVSVVTTMGFTLGALLCVLTLAYVMLMKPLPYPEQEKLYRVVQSQIMQNGQVDNNLFTYPGLIHFYKNQTHFSEAALIHYDDNILTSLPKQPSLKMGYVTPKWFSLLDIPMARGRQFEQTEQLDSHNPVAVISFDTWQNEFNGDEDILSQKIAFSGVSFSIVGVISDTFIEPEIEQRGLKTQVWLPWDYNLDTSAKESWGNIIPLAAFVGKLNSQQSIKQIEQEITPAENQIWRDNVGGVTFLNDWTLQMKLHSFNSLVLGGSHQVIYFLLAGVFGLVIIASANIANLFISRIAQQQHSLAIRAAMGANSKQLFNALLVESGILMLLSICIALVIAVCGFYILQHYLSDVLPRVAELRLNRFSFLSAIIIVMSLAYFFAKVSAKTIKYKTLNLTLQSSGKGNSAQVPKKTRQVLVITQVAIAATLIFVNANLFKHALDSLNEDAGFETHNLSYLNLVYSGMNWPEYDAFSPIMTDIKAQIISRPEVEMISHSSSPLSRFWQWPINDLVRKERYTIFIKSIADDYFELLGQPLIDGENFSTADIKDGNNVWIINEALANHLSPNASAVGINVNPGNDQVYSIKGVVKNIKQPNQIDQPFRVYGPSDLSQRSLLIKFKSNQALSREQLVEVIQQSHKSMVIEKYESLSQTQDAGLFTQKATAITTAVLASLTFLLASLGLYGVMSYSTQIRRFEIGTRLAIGAKRKTLILMIIKDNSQSVLIGLVFSILIMLGLVISFNNQLERYVNWQLLPTVILTFSLIVLITLIACYLPLRNLINRSVIHALRAGH</sequence>
<feature type="domain" description="MacB-like periplasmic core" evidence="9">
    <location>
        <begin position="24"/>
        <end position="248"/>
    </location>
</feature>
<proteinExistence type="inferred from homology"/>
<dbReference type="PANTHER" id="PTHR30572">
    <property type="entry name" value="MEMBRANE COMPONENT OF TRANSPORTER-RELATED"/>
    <property type="match status" value="1"/>
</dbReference>
<evidence type="ECO:0000256" key="3">
    <source>
        <dbReference type="ARBA" id="ARBA00022692"/>
    </source>
</evidence>
<dbReference type="PANTHER" id="PTHR30572:SF4">
    <property type="entry name" value="ABC TRANSPORTER PERMEASE YTRF"/>
    <property type="match status" value="1"/>
</dbReference>
<comment type="similarity">
    <text evidence="6">Belongs to the ABC-4 integral membrane protein family.</text>
</comment>
<dbReference type="AlphaFoldDB" id="A0A1I1R3L1"/>
<accession>A0A1I1R3L1</accession>
<name>A0A1I1R3L1_9GAMM</name>
<evidence type="ECO:0000259" key="8">
    <source>
        <dbReference type="Pfam" id="PF02687"/>
    </source>
</evidence>
<protein>
    <submittedName>
        <fullName evidence="10">Duplicated orphan permease</fullName>
    </submittedName>
</protein>
<feature type="transmembrane region" description="Helical" evidence="7">
    <location>
        <begin position="287"/>
        <end position="311"/>
    </location>
</feature>
<comment type="subcellular location">
    <subcellularLocation>
        <location evidence="1">Cell membrane</location>
        <topology evidence="1">Multi-pass membrane protein</topology>
    </subcellularLocation>
</comment>
<keyword evidence="2" id="KW-1003">Cell membrane</keyword>